<sequence length="119" mass="13092">MLLSAASLPPGLLASHLAVEPYQWGVLRHFRFRASLVAKSQLAALRPPGLLASHLVAEPCQWGVLRHFRFRANLVVMSQLAELCLRATGNRQLAGVRASVLRAAEEFQLVEQSREAILA</sequence>
<protein>
    <submittedName>
        <fullName evidence="1">Uncharacterized protein</fullName>
    </submittedName>
</protein>
<name>A0A367W943_9PROT</name>
<comment type="caution">
    <text evidence="1">The sequence shown here is derived from an EMBL/GenBank/DDBJ whole genome shotgun (WGS) entry which is preliminary data.</text>
</comment>
<reference evidence="1 2" key="1">
    <citation type="submission" date="2014-07" db="EMBL/GenBank/DDBJ databases">
        <title>Draft genome sequence of Thalassospira profundimaris 35.</title>
        <authorList>
            <person name="Lai Q."/>
            <person name="Shao Z."/>
        </authorList>
    </citation>
    <scope>NUCLEOTIDE SEQUENCE [LARGE SCALE GENOMIC DNA]</scope>
    <source>
        <strain evidence="1 2">35</strain>
    </source>
</reference>
<accession>A0A367W943</accession>
<evidence type="ECO:0000313" key="2">
    <source>
        <dbReference type="Proteomes" id="UP000253226"/>
    </source>
</evidence>
<proteinExistence type="predicted"/>
<dbReference type="Proteomes" id="UP000253226">
    <property type="component" value="Unassembled WGS sequence"/>
</dbReference>
<gene>
    <name evidence="1" type="ORF">TH19_08115</name>
</gene>
<dbReference type="EMBL" id="JPWF01000004">
    <property type="protein sequence ID" value="RCK37966.1"/>
    <property type="molecule type" value="Genomic_DNA"/>
</dbReference>
<evidence type="ECO:0000313" key="1">
    <source>
        <dbReference type="EMBL" id="RCK37966.1"/>
    </source>
</evidence>
<dbReference type="AlphaFoldDB" id="A0A367W943"/>
<organism evidence="1 2">
    <name type="scientific">Thalassospira profundimaris</name>
    <dbReference type="NCBI Taxonomy" id="502049"/>
    <lineage>
        <taxon>Bacteria</taxon>
        <taxon>Pseudomonadati</taxon>
        <taxon>Pseudomonadota</taxon>
        <taxon>Alphaproteobacteria</taxon>
        <taxon>Rhodospirillales</taxon>
        <taxon>Thalassospiraceae</taxon>
        <taxon>Thalassospira</taxon>
    </lineage>
</organism>